<dbReference type="GO" id="GO:0016788">
    <property type="term" value="F:hydrolase activity, acting on ester bonds"/>
    <property type="evidence" value="ECO:0007669"/>
    <property type="project" value="InterPro"/>
</dbReference>
<evidence type="ECO:0000256" key="3">
    <source>
        <dbReference type="ARBA" id="ARBA00022801"/>
    </source>
</evidence>
<dbReference type="OrthoDB" id="6706702at2"/>
<dbReference type="AlphaFoldDB" id="A0A385Q139"/>
<name>A0A385Q139_9FIRM</name>
<evidence type="ECO:0000313" key="4">
    <source>
        <dbReference type="EMBL" id="AYB00081.1"/>
    </source>
</evidence>
<dbReference type="GO" id="GO:0004518">
    <property type="term" value="F:nuclease activity"/>
    <property type="evidence" value="ECO:0007669"/>
    <property type="project" value="UniProtKB-KW"/>
</dbReference>
<dbReference type="KEGG" id="lua:D4A81_09035"/>
<evidence type="ECO:0000256" key="2">
    <source>
        <dbReference type="ARBA" id="ARBA00022722"/>
    </source>
</evidence>
<dbReference type="GO" id="GO:0003676">
    <property type="term" value="F:nucleic acid binding"/>
    <property type="evidence" value="ECO:0007669"/>
    <property type="project" value="InterPro"/>
</dbReference>
<dbReference type="EMBL" id="CP032364">
    <property type="protein sequence ID" value="AYB00081.1"/>
    <property type="molecule type" value="Genomic_DNA"/>
</dbReference>
<comment type="cofactor">
    <cofactor evidence="1">
        <name>Mg(2+)</name>
        <dbReference type="ChEBI" id="CHEBI:18420"/>
    </cofactor>
</comment>
<dbReference type="SMART" id="SM00990">
    <property type="entry name" value="VRR_NUC"/>
    <property type="match status" value="1"/>
</dbReference>
<keyword evidence="3" id="KW-0378">Hydrolase</keyword>
<protein>
    <submittedName>
        <fullName evidence="4">VRR-NUC domain-containing protein</fullName>
    </submittedName>
</protein>
<gene>
    <name evidence="4" type="ORF">D4A81_09035</name>
</gene>
<reference evidence="4 5" key="1">
    <citation type="submission" date="2018-09" db="EMBL/GenBank/DDBJ databases">
        <title>Genome sequencing of Lachnoanaerobaculum umeaense DSM 23576.</title>
        <authorList>
            <person name="Kook J.-K."/>
            <person name="Park S.-N."/>
            <person name="Lim Y.K."/>
        </authorList>
    </citation>
    <scope>NUCLEOTIDE SEQUENCE [LARGE SCALE GENOMIC DNA]</scope>
    <source>
        <strain evidence="5">DSM 23576 \ CCUG 58757</strain>
    </source>
</reference>
<evidence type="ECO:0000256" key="1">
    <source>
        <dbReference type="ARBA" id="ARBA00001946"/>
    </source>
</evidence>
<accession>A0A385Q139</accession>
<dbReference type="Gene3D" id="3.40.1350.10">
    <property type="match status" value="1"/>
</dbReference>
<dbReference type="InterPro" id="IPR014883">
    <property type="entry name" value="VRR_NUC"/>
</dbReference>
<dbReference type="Pfam" id="PF08774">
    <property type="entry name" value="VRR_NUC"/>
    <property type="match status" value="1"/>
</dbReference>
<proteinExistence type="predicted"/>
<sequence>MREREIEEYLRLGVKKLGGIAFKFTSPGNAGVPDRLIVMPGNRIYFVELKRPGGKTSQLQDRQIGRLKDLGCRVFVIDSKEGVDKFLDDIQST</sequence>
<evidence type="ECO:0000313" key="5">
    <source>
        <dbReference type="Proteomes" id="UP000265562"/>
    </source>
</evidence>
<dbReference type="InterPro" id="IPR011856">
    <property type="entry name" value="tRNA_endonuc-like_dom_sf"/>
</dbReference>
<dbReference type="RefSeq" id="WP_111524581.1">
    <property type="nucleotide sequence ID" value="NZ_CP032364.1"/>
</dbReference>
<keyword evidence="2" id="KW-0540">Nuclease</keyword>
<keyword evidence="5" id="KW-1185">Reference proteome</keyword>
<organism evidence="4 5">
    <name type="scientific">Lachnoanaerobaculum umeaense</name>
    <dbReference type="NCBI Taxonomy" id="617123"/>
    <lineage>
        <taxon>Bacteria</taxon>
        <taxon>Bacillati</taxon>
        <taxon>Bacillota</taxon>
        <taxon>Clostridia</taxon>
        <taxon>Lachnospirales</taxon>
        <taxon>Lachnospiraceae</taxon>
        <taxon>Lachnoanaerobaculum</taxon>
    </lineage>
</organism>
<dbReference type="Proteomes" id="UP000265562">
    <property type="component" value="Chromosome"/>
</dbReference>